<dbReference type="EMBL" id="FPKU01000002">
    <property type="protein sequence ID" value="SFZ84855.1"/>
    <property type="molecule type" value="Genomic_DNA"/>
</dbReference>
<feature type="domain" description="VOC" evidence="1">
    <location>
        <begin position="6"/>
        <end position="119"/>
    </location>
</feature>
<dbReference type="OrthoDB" id="9799428at2"/>
<evidence type="ECO:0000313" key="3">
    <source>
        <dbReference type="Proteomes" id="UP000183447"/>
    </source>
</evidence>
<dbReference type="InterPro" id="IPR029068">
    <property type="entry name" value="Glyas_Bleomycin-R_OHBP_Dase"/>
</dbReference>
<dbReference type="PANTHER" id="PTHR33993:SF5">
    <property type="entry name" value="GLYOXALASE"/>
    <property type="match status" value="1"/>
</dbReference>
<protein>
    <recommendedName>
        <fullName evidence="1">VOC domain-containing protein</fullName>
    </recommendedName>
</protein>
<dbReference type="InterPro" id="IPR041581">
    <property type="entry name" value="Glyoxalase_6"/>
</dbReference>
<dbReference type="Gene3D" id="3.10.180.10">
    <property type="entry name" value="2,3-Dihydroxybiphenyl 1,2-Dioxygenase, domain 1"/>
    <property type="match status" value="1"/>
</dbReference>
<dbReference type="Pfam" id="PF18029">
    <property type="entry name" value="Glyoxalase_6"/>
    <property type="match status" value="1"/>
</dbReference>
<sequence>MEKVLGIGGFFWRARDPEALALWYQQHLGVDGVPSDYDTLPWQQEAGTTVFAPFKHDTTYFDRPEQQFMVNFRVRDLDAMIAQLEAAGITVTLDPESYPNGRFARLHDLEGNPIELWQELAAKG</sequence>
<dbReference type="AlphaFoldDB" id="A0A1K2HYU7"/>
<accession>A0A1K2HYU7</accession>
<dbReference type="STRING" id="665118.SAMN02983003_2249"/>
<organism evidence="2 3">
    <name type="scientific">Devosia enhydra</name>
    <dbReference type="NCBI Taxonomy" id="665118"/>
    <lineage>
        <taxon>Bacteria</taxon>
        <taxon>Pseudomonadati</taxon>
        <taxon>Pseudomonadota</taxon>
        <taxon>Alphaproteobacteria</taxon>
        <taxon>Hyphomicrobiales</taxon>
        <taxon>Devosiaceae</taxon>
        <taxon>Devosia</taxon>
    </lineage>
</organism>
<dbReference type="PANTHER" id="PTHR33993">
    <property type="entry name" value="GLYOXALASE-RELATED"/>
    <property type="match status" value="1"/>
</dbReference>
<gene>
    <name evidence="2" type="ORF">SAMN02983003_2249</name>
</gene>
<keyword evidence="3" id="KW-1185">Reference proteome</keyword>
<dbReference type="Proteomes" id="UP000183447">
    <property type="component" value="Unassembled WGS sequence"/>
</dbReference>
<evidence type="ECO:0000259" key="1">
    <source>
        <dbReference type="PROSITE" id="PS51819"/>
    </source>
</evidence>
<evidence type="ECO:0000313" key="2">
    <source>
        <dbReference type="EMBL" id="SFZ84855.1"/>
    </source>
</evidence>
<dbReference type="SUPFAM" id="SSF54593">
    <property type="entry name" value="Glyoxalase/Bleomycin resistance protein/Dihydroxybiphenyl dioxygenase"/>
    <property type="match status" value="1"/>
</dbReference>
<reference evidence="2 3" key="1">
    <citation type="submission" date="2016-11" db="EMBL/GenBank/DDBJ databases">
        <authorList>
            <person name="Jaros S."/>
            <person name="Januszkiewicz K."/>
            <person name="Wedrychowicz H."/>
        </authorList>
    </citation>
    <scope>NUCLEOTIDE SEQUENCE [LARGE SCALE GENOMIC DNA]</scope>
    <source>
        <strain evidence="2 3">ATCC 23634</strain>
    </source>
</reference>
<dbReference type="PROSITE" id="PS51819">
    <property type="entry name" value="VOC"/>
    <property type="match status" value="1"/>
</dbReference>
<dbReference type="InterPro" id="IPR052164">
    <property type="entry name" value="Anthracycline_SecMetBiosynth"/>
</dbReference>
<proteinExistence type="predicted"/>
<name>A0A1K2HYU7_9HYPH</name>
<dbReference type="InterPro" id="IPR037523">
    <property type="entry name" value="VOC_core"/>
</dbReference>
<dbReference type="RefSeq" id="WP_072342785.1">
    <property type="nucleotide sequence ID" value="NZ_FPKU01000002.1"/>
</dbReference>